<reference evidence="14" key="1">
    <citation type="submission" date="2020-11" db="EMBL/GenBank/DDBJ databases">
        <authorList>
            <person name="Tran Van P."/>
        </authorList>
    </citation>
    <scope>NUCLEOTIDE SEQUENCE</scope>
</reference>
<feature type="region of interest" description="Disordered" evidence="12">
    <location>
        <begin position="28"/>
        <end position="104"/>
    </location>
</feature>
<keyword evidence="6" id="KW-0678">Repressor</keyword>
<feature type="compositionally biased region" description="Basic residues" evidence="12">
    <location>
        <begin position="64"/>
        <end position="73"/>
    </location>
</feature>
<feature type="compositionally biased region" description="Basic and acidic residues" evidence="12">
    <location>
        <begin position="75"/>
        <end position="84"/>
    </location>
</feature>
<dbReference type="GO" id="GO:0005694">
    <property type="term" value="C:chromosome"/>
    <property type="evidence" value="ECO:0007669"/>
    <property type="project" value="UniProtKB-SubCell"/>
</dbReference>
<dbReference type="GO" id="GO:0032021">
    <property type="term" value="C:NELF complex"/>
    <property type="evidence" value="ECO:0007669"/>
    <property type="project" value="InterPro"/>
</dbReference>
<dbReference type="InterPro" id="IPR000504">
    <property type="entry name" value="RRM_dom"/>
</dbReference>
<evidence type="ECO:0000256" key="1">
    <source>
        <dbReference type="ARBA" id="ARBA00004123"/>
    </source>
</evidence>
<sequence>MVFIQIPTQLTDEELMLQRKYQKLKRKKKALQAIKAPKPEPQPIQQVVKRKSESGTDAKEVAKKLLKSGKIHAIKGPDHKDRQHSGFKRSKALERKRCGGADKPGGYQPFHLSHSLDEDNGLTPHQPMGDCVSLFVLCFAVALEDIPSNRVKPLYESFVSSRDPESVAREETFREKRRDGKANYVNRDTPQTGNTIYVHGFGINEPILRTGFSIFGNILNITSETDKNCGFVTFDSIESANKAIDEMNQKSVNGIKLKVMLARRQPVVVDKNKAETSGDSVPHSSAPDVWSSIAASYSQKSAVKDKRNLISYEETDIFASIAKETLPDITCSRSDVNVSEVLTNIRLNSGTDNELQFGRLFWTNGQSINVTDNFFAGVSFEKLYLGTKRKYANILHISSGAFNGIAHRIKSIVIRSQDLMDERNLFDALRRLTNVEYIGVEGIGLQTIPENAFKTVDNCHPLTDCAQKRLTSISFRVGVTESLIFLAAVESQAFYDLPNLTSLDMSSHDIRRIGARAFAFAHKSDQLLTIDLSKQWDRHLAAHSFDVRAFEGTNRPLYVDLFGNKFFDSLSEPVFRPLLESDSRNRLRLGMKMKCDCRLYWLWHQRHTFQPQFIEWVYDDLPPNQTKHTIQCSEG</sequence>
<evidence type="ECO:0000256" key="7">
    <source>
        <dbReference type="ARBA" id="ARBA00022884"/>
    </source>
</evidence>
<dbReference type="PROSITE" id="PS50102">
    <property type="entry name" value="RRM"/>
    <property type="match status" value="1"/>
</dbReference>
<evidence type="ECO:0000256" key="10">
    <source>
        <dbReference type="ARBA" id="ARBA00023242"/>
    </source>
</evidence>
<feature type="non-terminal residue" evidence="14">
    <location>
        <position position="1"/>
    </location>
</feature>
<dbReference type="EMBL" id="OC864829">
    <property type="protein sequence ID" value="CAD7631968.1"/>
    <property type="molecule type" value="Genomic_DNA"/>
</dbReference>
<gene>
    <name evidence="14" type="ORF">OSB1V03_LOCUS12375</name>
</gene>
<feature type="compositionally biased region" description="Basic and acidic residues" evidence="12">
    <location>
        <begin position="50"/>
        <end position="63"/>
    </location>
</feature>
<feature type="domain" description="RRM" evidence="13">
    <location>
        <begin position="194"/>
        <end position="264"/>
    </location>
</feature>
<dbReference type="EMBL" id="CAJPIZ010010254">
    <property type="protein sequence ID" value="CAG2112398.1"/>
    <property type="molecule type" value="Genomic_DNA"/>
</dbReference>
<evidence type="ECO:0000256" key="12">
    <source>
        <dbReference type="SAM" id="MobiDB-lite"/>
    </source>
</evidence>
<keyword evidence="9" id="KW-0804">Transcription</keyword>
<evidence type="ECO:0000313" key="14">
    <source>
        <dbReference type="EMBL" id="CAD7631968.1"/>
    </source>
</evidence>
<dbReference type="InterPro" id="IPR032675">
    <property type="entry name" value="LRR_dom_sf"/>
</dbReference>
<dbReference type="OrthoDB" id="378874at2759"/>
<keyword evidence="7 11" id="KW-0694">RNA-binding</keyword>
<dbReference type="SUPFAM" id="SSF54928">
    <property type="entry name" value="RNA-binding domain, RBD"/>
    <property type="match status" value="1"/>
</dbReference>
<comment type="similarity">
    <text evidence="3">Belongs to the RRM NELF-E family.</text>
</comment>
<dbReference type="Gene3D" id="3.30.70.330">
    <property type="match status" value="1"/>
</dbReference>
<dbReference type="Gene3D" id="3.80.10.10">
    <property type="entry name" value="Ribonuclease Inhibitor"/>
    <property type="match status" value="1"/>
</dbReference>
<organism evidence="14">
    <name type="scientific">Medioppia subpectinata</name>
    <dbReference type="NCBI Taxonomy" id="1979941"/>
    <lineage>
        <taxon>Eukaryota</taxon>
        <taxon>Metazoa</taxon>
        <taxon>Ecdysozoa</taxon>
        <taxon>Arthropoda</taxon>
        <taxon>Chelicerata</taxon>
        <taxon>Arachnida</taxon>
        <taxon>Acari</taxon>
        <taxon>Acariformes</taxon>
        <taxon>Sarcoptiformes</taxon>
        <taxon>Oribatida</taxon>
        <taxon>Brachypylina</taxon>
        <taxon>Oppioidea</taxon>
        <taxon>Oppiidae</taxon>
        <taxon>Medioppia</taxon>
    </lineage>
</organism>
<evidence type="ECO:0000313" key="15">
    <source>
        <dbReference type="Proteomes" id="UP000759131"/>
    </source>
</evidence>
<dbReference type="Proteomes" id="UP000759131">
    <property type="component" value="Unassembled WGS sequence"/>
</dbReference>
<keyword evidence="8" id="KW-0805">Transcription regulation</keyword>
<name>A0A7R9Q552_9ACAR</name>
<evidence type="ECO:0000256" key="9">
    <source>
        <dbReference type="ARBA" id="ARBA00023163"/>
    </source>
</evidence>
<dbReference type="GO" id="GO:0034244">
    <property type="term" value="P:negative regulation of transcription elongation by RNA polymerase II"/>
    <property type="evidence" value="ECO:0007669"/>
    <property type="project" value="TreeGrafter"/>
</dbReference>
<dbReference type="AlphaFoldDB" id="A0A7R9Q552"/>
<dbReference type="SMART" id="SM00360">
    <property type="entry name" value="RRM"/>
    <property type="match status" value="1"/>
</dbReference>
<accession>A0A7R9Q552</accession>
<dbReference type="InterPro" id="IPR012677">
    <property type="entry name" value="Nucleotide-bd_a/b_plait_sf"/>
</dbReference>
<dbReference type="GO" id="GO:0003723">
    <property type="term" value="F:RNA binding"/>
    <property type="evidence" value="ECO:0007669"/>
    <property type="project" value="UniProtKB-UniRule"/>
</dbReference>
<proteinExistence type="inferred from homology"/>
<keyword evidence="15" id="KW-1185">Reference proteome</keyword>
<keyword evidence="5" id="KW-0158">Chromosome</keyword>
<dbReference type="SUPFAM" id="SSF52058">
    <property type="entry name" value="L domain-like"/>
    <property type="match status" value="1"/>
</dbReference>
<evidence type="ECO:0000256" key="8">
    <source>
        <dbReference type="ARBA" id="ARBA00023015"/>
    </source>
</evidence>
<dbReference type="InterPro" id="IPR033102">
    <property type="entry name" value="NELFE"/>
</dbReference>
<dbReference type="PANTHER" id="PTHR17250">
    <property type="entry name" value="NEGATIVE ELONGATION FACTOR E"/>
    <property type="match status" value="1"/>
</dbReference>
<evidence type="ECO:0000259" key="13">
    <source>
        <dbReference type="PROSITE" id="PS50102"/>
    </source>
</evidence>
<evidence type="ECO:0000256" key="6">
    <source>
        <dbReference type="ARBA" id="ARBA00022491"/>
    </source>
</evidence>
<evidence type="ECO:0000256" key="11">
    <source>
        <dbReference type="PROSITE-ProRule" id="PRU00176"/>
    </source>
</evidence>
<dbReference type="PANTHER" id="PTHR17250:SF0">
    <property type="entry name" value="NEGATIVE ELONGATION FACTOR E"/>
    <property type="match status" value="1"/>
</dbReference>
<dbReference type="InterPro" id="IPR035979">
    <property type="entry name" value="RBD_domain_sf"/>
</dbReference>
<keyword evidence="10" id="KW-0539">Nucleus</keyword>
<dbReference type="Pfam" id="PF00076">
    <property type="entry name" value="RRM_1"/>
    <property type="match status" value="1"/>
</dbReference>
<evidence type="ECO:0000256" key="2">
    <source>
        <dbReference type="ARBA" id="ARBA00004286"/>
    </source>
</evidence>
<comment type="subcellular location">
    <subcellularLocation>
        <location evidence="2">Chromosome</location>
    </subcellularLocation>
    <subcellularLocation>
        <location evidence="1">Nucleus</location>
    </subcellularLocation>
</comment>
<evidence type="ECO:0000256" key="4">
    <source>
        <dbReference type="ARBA" id="ARBA00014464"/>
    </source>
</evidence>
<evidence type="ECO:0000256" key="3">
    <source>
        <dbReference type="ARBA" id="ARBA00006120"/>
    </source>
</evidence>
<evidence type="ECO:0000256" key="5">
    <source>
        <dbReference type="ARBA" id="ARBA00022454"/>
    </source>
</evidence>
<protein>
    <recommendedName>
        <fullName evidence="4">Negative elongation factor E</fullName>
    </recommendedName>
</protein>
<feature type="compositionally biased region" description="Basic and acidic residues" evidence="12">
    <location>
        <begin position="91"/>
        <end position="100"/>
    </location>
</feature>